<keyword evidence="2" id="KW-1185">Reference proteome</keyword>
<dbReference type="eggNOG" id="ENOG50337K1">
    <property type="taxonomic scope" value="Bacteria"/>
</dbReference>
<reference evidence="1 2" key="1">
    <citation type="journal article" date="2014" name="Antonie Van Leeuwenhoek">
        <title>Hyphomonas beringensis sp. nov. and Hyphomonas chukchiensis sp. nov., isolated from surface seawater of the Bering Sea and Chukchi Sea.</title>
        <authorList>
            <person name="Li C."/>
            <person name="Lai Q."/>
            <person name="Li G."/>
            <person name="Dong C."/>
            <person name="Wang J."/>
            <person name="Liao Y."/>
            <person name="Shao Z."/>
        </authorList>
    </citation>
    <scope>NUCLEOTIDE SEQUENCE [LARGE SCALE GENOMIC DNA]</scope>
    <source>
        <strain evidence="1 2">VP2</strain>
    </source>
</reference>
<organism evidence="1 2">
    <name type="scientific">Hyphomonas jannaschiana VP2</name>
    <dbReference type="NCBI Taxonomy" id="1280952"/>
    <lineage>
        <taxon>Bacteria</taxon>
        <taxon>Pseudomonadati</taxon>
        <taxon>Pseudomonadota</taxon>
        <taxon>Alphaproteobacteria</taxon>
        <taxon>Hyphomonadales</taxon>
        <taxon>Hyphomonadaceae</taxon>
        <taxon>Hyphomonas</taxon>
    </lineage>
</organism>
<evidence type="ECO:0000313" key="2">
    <source>
        <dbReference type="Proteomes" id="UP000024816"/>
    </source>
</evidence>
<dbReference type="RefSeq" id="WP_035581984.1">
    <property type="nucleotide sequence ID" value="NZ_ARYJ01000006.1"/>
</dbReference>
<accession>A0A059FC09</accession>
<gene>
    <name evidence="1" type="ORF">HJA_10665</name>
</gene>
<dbReference type="Proteomes" id="UP000024816">
    <property type="component" value="Unassembled WGS sequence"/>
</dbReference>
<dbReference type="STRING" id="1280952.HJA_10665"/>
<dbReference type="PATRIC" id="fig|1280952.3.peg.2131"/>
<protein>
    <recommendedName>
        <fullName evidence="3">DUF2513 domain-containing protein</fullName>
    </recommendedName>
</protein>
<evidence type="ECO:0008006" key="3">
    <source>
        <dbReference type="Google" id="ProtNLM"/>
    </source>
</evidence>
<sequence>MKRDADLLRKILLAAEAKSDDGLIVTLTPEDLPHPNFEEVMWSHVLVLEDLGYIAHEQQACDESVDVGRITAAGYDFLDSVRDDEVWRKTKEAAASAGGFTIDLLGDLAKGLIKTQIKRLTGVEV</sequence>
<name>A0A059FC09_9PROT</name>
<comment type="caution">
    <text evidence="1">The sequence shown here is derived from an EMBL/GenBank/DDBJ whole genome shotgun (WGS) entry which is preliminary data.</text>
</comment>
<dbReference type="InterPro" id="IPR019650">
    <property type="entry name" value="DUF2513"/>
</dbReference>
<dbReference type="Pfam" id="PF10711">
    <property type="entry name" value="DUF2513"/>
    <property type="match status" value="1"/>
</dbReference>
<dbReference type="AlphaFoldDB" id="A0A059FC09"/>
<proteinExistence type="predicted"/>
<dbReference type="EMBL" id="ARYJ01000006">
    <property type="protein sequence ID" value="KCZ88038.1"/>
    <property type="molecule type" value="Genomic_DNA"/>
</dbReference>
<evidence type="ECO:0000313" key="1">
    <source>
        <dbReference type="EMBL" id="KCZ88038.1"/>
    </source>
</evidence>